<keyword evidence="3" id="KW-1185">Reference proteome</keyword>
<feature type="non-terminal residue" evidence="2">
    <location>
        <position position="1"/>
    </location>
</feature>
<feature type="transmembrane region" description="Helical" evidence="1">
    <location>
        <begin position="149"/>
        <end position="170"/>
    </location>
</feature>
<keyword evidence="1" id="KW-0812">Transmembrane</keyword>
<sequence length="256" mass="28460">SRLKKRVLSDHVRLVTSSATTLCTPVLRQHRLRTLDYMSSDGEIQPLWYFDAPMQSTRGDSSTPIGNAHDLAFLCLVLFFGALGDVGPPFPTAHDPNMAKTVPYAGAVVEARSTIMRQWIASVSFPDLPNPIFLSQTMNVLGGVYPSEIVRFWVLWIHAFSTSIMFFSVITHAPQSKVAQAILIELQKAYEQLDPGAKIYPSSRARKCLPVIQRLVERALHLFEESRNGVVAMLHLETFPGREGQAVNPSAGIRML</sequence>
<reference evidence="2" key="1">
    <citation type="submission" date="2023-11" db="EMBL/GenBank/DDBJ databases">
        <authorList>
            <person name="De Vega J J."/>
            <person name="De Vega J J."/>
        </authorList>
    </citation>
    <scope>NUCLEOTIDE SEQUENCE</scope>
</reference>
<proteinExistence type="predicted"/>
<accession>A0AAD2HUR0</accession>
<protein>
    <submittedName>
        <fullName evidence="2">Uncharacterized protein</fullName>
    </submittedName>
</protein>
<keyword evidence="1" id="KW-1133">Transmembrane helix</keyword>
<keyword evidence="1" id="KW-0472">Membrane</keyword>
<comment type="caution">
    <text evidence="2">The sequence shown here is derived from an EMBL/GenBank/DDBJ whole genome shotgun (WGS) entry which is preliminary data.</text>
</comment>
<dbReference type="EMBL" id="CAVNYO010000444">
    <property type="protein sequence ID" value="CAK5281133.1"/>
    <property type="molecule type" value="Genomic_DNA"/>
</dbReference>
<evidence type="ECO:0000313" key="3">
    <source>
        <dbReference type="Proteomes" id="UP001295794"/>
    </source>
</evidence>
<organism evidence="2 3">
    <name type="scientific">Mycena citricolor</name>
    <dbReference type="NCBI Taxonomy" id="2018698"/>
    <lineage>
        <taxon>Eukaryota</taxon>
        <taxon>Fungi</taxon>
        <taxon>Dikarya</taxon>
        <taxon>Basidiomycota</taxon>
        <taxon>Agaricomycotina</taxon>
        <taxon>Agaricomycetes</taxon>
        <taxon>Agaricomycetidae</taxon>
        <taxon>Agaricales</taxon>
        <taxon>Marasmiineae</taxon>
        <taxon>Mycenaceae</taxon>
        <taxon>Mycena</taxon>
    </lineage>
</organism>
<gene>
    <name evidence="2" type="ORF">MYCIT1_LOCUS32028</name>
</gene>
<dbReference type="AlphaFoldDB" id="A0AAD2HUR0"/>
<evidence type="ECO:0000256" key="1">
    <source>
        <dbReference type="SAM" id="Phobius"/>
    </source>
</evidence>
<name>A0AAD2HUR0_9AGAR</name>
<dbReference type="Proteomes" id="UP001295794">
    <property type="component" value="Unassembled WGS sequence"/>
</dbReference>
<evidence type="ECO:0000313" key="2">
    <source>
        <dbReference type="EMBL" id="CAK5281133.1"/>
    </source>
</evidence>
<feature type="transmembrane region" description="Helical" evidence="1">
    <location>
        <begin position="71"/>
        <end position="90"/>
    </location>
</feature>